<feature type="signal peptide" evidence="1">
    <location>
        <begin position="1"/>
        <end position="16"/>
    </location>
</feature>
<accession>A0A0S3S7K5</accession>
<evidence type="ECO:0008006" key="4">
    <source>
        <dbReference type="Google" id="ProtNLM"/>
    </source>
</evidence>
<organism evidence="2 3">
    <name type="scientific">Vigna angularis var. angularis</name>
    <dbReference type="NCBI Taxonomy" id="157739"/>
    <lineage>
        <taxon>Eukaryota</taxon>
        <taxon>Viridiplantae</taxon>
        <taxon>Streptophyta</taxon>
        <taxon>Embryophyta</taxon>
        <taxon>Tracheophyta</taxon>
        <taxon>Spermatophyta</taxon>
        <taxon>Magnoliopsida</taxon>
        <taxon>eudicotyledons</taxon>
        <taxon>Gunneridae</taxon>
        <taxon>Pentapetalae</taxon>
        <taxon>rosids</taxon>
        <taxon>fabids</taxon>
        <taxon>Fabales</taxon>
        <taxon>Fabaceae</taxon>
        <taxon>Papilionoideae</taxon>
        <taxon>50 kb inversion clade</taxon>
        <taxon>NPAAA clade</taxon>
        <taxon>indigoferoid/millettioid clade</taxon>
        <taxon>Phaseoleae</taxon>
        <taxon>Vigna</taxon>
    </lineage>
</organism>
<evidence type="ECO:0000313" key="2">
    <source>
        <dbReference type="EMBL" id="BAT88828.1"/>
    </source>
</evidence>
<evidence type="ECO:0000256" key="1">
    <source>
        <dbReference type="SAM" id="SignalP"/>
    </source>
</evidence>
<feature type="chain" id="PRO_5006617801" description="Secreted protein" evidence="1">
    <location>
        <begin position="17"/>
        <end position="111"/>
    </location>
</feature>
<keyword evidence="3" id="KW-1185">Reference proteome</keyword>
<dbReference type="EMBL" id="AP015038">
    <property type="protein sequence ID" value="BAT88828.1"/>
    <property type="molecule type" value="Genomic_DNA"/>
</dbReference>
<keyword evidence="1" id="KW-0732">Signal</keyword>
<dbReference type="AlphaFoldDB" id="A0A0S3S7K5"/>
<gene>
    <name evidence="2" type="primary">Vigan.05G245200</name>
    <name evidence="2" type="ORF">VIGAN_05245200</name>
</gene>
<dbReference type="Proteomes" id="UP000291084">
    <property type="component" value="Chromosome 5"/>
</dbReference>
<evidence type="ECO:0000313" key="3">
    <source>
        <dbReference type="Proteomes" id="UP000291084"/>
    </source>
</evidence>
<proteinExistence type="predicted"/>
<sequence>MLGLKACGTMVWSVLPFLFHSLPVNTSHTSTHHHAAALLDPWLLQLLPLLLMEDAAASSSPPLLLLPAVSDVVTTGKLLNVCCWFWISCSSLFRWLVFSSRLLHCWNTVIC</sequence>
<protein>
    <recommendedName>
        <fullName evidence="4">Secreted protein</fullName>
    </recommendedName>
</protein>
<name>A0A0S3S7K5_PHAAN</name>
<reference evidence="2 3" key="1">
    <citation type="journal article" date="2015" name="Sci. Rep.">
        <title>The power of single molecule real-time sequencing technology in the de novo assembly of a eukaryotic genome.</title>
        <authorList>
            <person name="Sakai H."/>
            <person name="Naito K."/>
            <person name="Ogiso-Tanaka E."/>
            <person name="Takahashi Y."/>
            <person name="Iseki K."/>
            <person name="Muto C."/>
            <person name="Satou K."/>
            <person name="Teruya K."/>
            <person name="Shiroma A."/>
            <person name="Shimoji M."/>
            <person name="Hirano T."/>
            <person name="Itoh T."/>
            <person name="Kaga A."/>
            <person name="Tomooka N."/>
        </authorList>
    </citation>
    <scope>NUCLEOTIDE SEQUENCE [LARGE SCALE GENOMIC DNA]</scope>
    <source>
        <strain evidence="3">cv. Shumari</strain>
    </source>
</reference>